<sequence length="253" mass="26410">MFSILIAMLGQAAPVGSATEPIAISEDEQLPSDGLAAVDSPTDSEVLLQSQGVKSNELVAAKGHKIFITIEAQMGSKISQAKEFFPIKLAQAVEIDGVEVLPAGIVGEGQVVHAKKSGFGASAGELILAARYLEHEGRRIPLRSFRFIEEGDELPFKGKDNSGVAIAATAVLLPLGLLIGGGNTTIEPGTLATAKFRADETFFIAKDVGLKRKADTSAGAVGTETEMKKASAKPAAGQPENDTDQLDQVRGKT</sequence>
<gene>
    <name evidence="2" type="ORF">GRI35_11935</name>
</gene>
<evidence type="ECO:0000313" key="3">
    <source>
        <dbReference type="Proteomes" id="UP000460290"/>
    </source>
</evidence>
<reference evidence="2 3" key="1">
    <citation type="submission" date="2019-12" db="EMBL/GenBank/DDBJ databases">
        <title>Genomic-based taxomic classification of the family Erythrobacteraceae.</title>
        <authorList>
            <person name="Xu L."/>
        </authorList>
    </citation>
    <scope>NUCLEOTIDE SEQUENCE [LARGE SCALE GENOMIC DNA]</scope>
    <source>
        <strain evidence="2 3">KCTC 42006</strain>
    </source>
</reference>
<dbReference type="Proteomes" id="UP000460290">
    <property type="component" value="Unassembled WGS sequence"/>
</dbReference>
<dbReference type="AlphaFoldDB" id="A0A844ZAM0"/>
<evidence type="ECO:0000256" key="1">
    <source>
        <dbReference type="SAM" id="MobiDB-lite"/>
    </source>
</evidence>
<feature type="region of interest" description="Disordered" evidence="1">
    <location>
        <begin position="214"/>
        <end position="253"/>
    </location>
</feature>
<organism evidence="2 3">
    <name type="scientific">Pontixanthobacter aestiaquae</name>
    <dbReference type="NCBI Taxonomy" id="1509367"/>
    <lineage>
        <taxon>Bacteria</taxon>
        <taxon>Pseudomonadati</taxon>
        <taxon>Pseudomonadota</taxon>
        <taxon>Alphaproteobacteria</taxon>
        <taxon>Sphingomonadales</taxon>
        <taxon>Erythrobacteraceae</taxon>
        <taxon>Pontixanthobacter</taxon>
    </lineage>
</organism>
<dbReference type="RefSeq" id="WP_160614358.1">
    <property type="nucleotide sequence ID" value="NZ_JAUFQM010000001.1"/>
</dbReference>
<accession>A0A844ZAM0</accession>
<comment type="caution">
    <text evidence="2">The sequence shown here is derived from an EMBL/GenBank/DDBJ whole genome shotgun (WGS) entry which is preliminary data.</text>
</comment>
<protein>
    <submittedName>
        <fullName evidence="2">Uncharacterized protein</fullName>
    </submittedName>
</protein>
<name>A0A844ZAM0_9SPHN</name>
<proteinExistence type="predicted"/>
<dbReference type="EMBL" id="WTYZ01000001">
    <property type="protein sequence ID" value="MXO84077.1"/>
    <property type="molecule type" value="Genomic_DNA"/>
</dbReference>
<dbReference type="OrthoDB" id="117664at2"/>
<evidence type="ECO:0000313" key="2">
    <source>
        <dbReference type="EMBL" id="MXO84077.1"/>
    </source>
</evidence>
<keyword evidence="3" id="KW-1185">Reference proteome</keyword>